<dbReference type="InterPro" id="IPR000644">
    <property type="entry name" value="CBS_dom"/>
</dbReference>
<keyword evidence="4" id="KW-0547">Nucleotide-binding</keyword>
<dbReference type="Pfam" id="PF00005">
    <property type="entry name" value="ABC_tran"/>
    <property type="match status" value="1"/>
</dbReference>
<dbReference type="GO" id="GO:0016887">
    <property type="term" value="F:ATP hydrolysis activity"/>
    <property type="evidence" value="ECO:0007669"/>
    <property type="project" value="InterPro"/>
</dbReference>
<dbReference type="SMART" id="SM00382">
    <property type="entry name" value="AAA"/>
    <property type="match status" value="1"/>
</dbReference>
<dbReference type="SMART" id="SM00116">
    <property type="entry name" value="CBS"/>
    <property type="match status" value="1"/>
</dbReference>
<dbReference type="PROSITE" id="PS50893">
    <property type="entry name" value="ABC_TRANSPORTER_2"/>
    <property type="match status" value="1"/>
</dbReference>
<dbReference type="SUPFAM" id="SSF54631">
    <property type="entry name" value="CBS-domain pair"/>
    <property type="match status" value="1"/>
</dbReference>
<dbReference type="eggNOG" id="COG1125">
    <property type="taxonomic scope" value="Bacteria"/>
</dbReference>
<dbReference type="GO" id="GO:0016020">
    <property type="term" value="C:membrane"/>
    <property type="evidence" value="ECO:0007669"/>
    <property type="project" value="InterPro"/>
</dbReference>
<evidence type="ECO:0000313" key="11">
    <source>
        <dbReference type="EMBL" id="ABP54100.1"/>
    </source>
</evidence>
<name>A4X5F0_SALTO</name>
<dbReference type="PROSITE" id="PS51371">
    <property type="entry name" value="CBS"/>
    <property type="match status" value="1"/>
</dbReference>
<evidence type="ECO:0000256" key="2">
    <source>
        <dbReference type="ARBA" id="ARBA00022448"/>
    </source>
</evidence>
<gene>
    <name evidence="11" type="ordered locus">Strop_1635</name>
</gene>
<dbReference type="InterPro" id="IPR003593">
    <property type="entry name" value="AAA+_ATPase"/>
</dbReference>
<dbReference type="Gene3D" id="3.40.50.300">
    <property type="entry name" value="P-loop containing nucleotide triphosphate hydrolases"/>
    <property type="match status" value="1"/>
</dbReference>
<protein>
    <recommendedName>
        <fullName evidence="6">ABC-type quaternary amine transporter</fullName>
        <ecNumber evidence="6">7.6.2.9</ecNumber>
    </recommendedName>
</protein>
<feature type="domain" description="CBS" evidence="10">
    <location>
        <begin position="317"/>
        <end position="374"/>
    </location>
</feature>
<keyword evidence="2" id="KW-0813">Transport</keyword>
<dbReference type="InterPro" id="IPR027417">
    <property type="entry name" value="P-loop_NTPase"/>
</dbReference>
<comment type="similarity">
    <text evidence="1">Belongs to the ABC transporter superfamily.</text>
</comment>
<evidence type="ECO:0000256" key="3">
    <source>
        <dbReference type="ARBA" id="ARBA00022737"/>
    </source>
</evidence>
<reference evidence="12" key="1">
    <citation type="journal article" date="2007" name="Proc. Natl. Acad. Sci. U.S.A.">
        <title>Genome sequencing reveals complex secondary metabolome in the marine actinomycete Salinispora tropica.</title>
        <authorList>
            <person name="Udwary D.W."/>
            <person name="Zeigler L."/>
            <person name="Asolkar R.N."/>
            <person name="Singan V."/>
            <person name="Lapidus A."/>
            <person name="Fenical W."/>
            <person name="Jensen P.R."/>
            <person name="Moore B.S."/>
        </authorList>
    </citation>
    <scope>NUCLEOTIDE SEQUENCE [LARGE SCALE GENOMIC DNA]</scope>
    <source>
        <strain evidence="12">ATCC BAA-916 / DSM 44818 / CNB-440</strain>
    </source>
</reference>
<evidence type="ECO:0000256" key="6">
    <source>
        <dbReference type="ARBA" id="ARBA00066388"/>
    </source>
</evidence>
<proteinExistence type="inferred from homology"/>
<accession>A4X5F0</accession>
<keyword evidence="5" id="KW-0067">ATP-binding</keyword>
<keyword evidence="7" id="KW-0129">CBS domain</keyword>
<dbReference type="NCBIfam" id="TIGR01186">
    <property type="entry name" value="proV"/>
    <property type="match status" value="1"/>
</dbReference>
<dbReference type="GO" id="GO:0031460">
    <property type="term" value="P:glycine betaine transport"/>
    <property type="evidence" value="ECO:0007669"/>
    <property type="project" value="InterPro"/>
</dbReference>
<dbReference type="EMBL" id="CP000667">
    <property type="protein sequence ID" value="ABP54100.1"/>
    <property type="molecule type" value="Genomic_DNA"/>
</dbReference>
<dbReference type="HOGENOM" id="CLU_000604_2_2_11"/>
<dbReference type="InterPro" id="IPR005892">
    <property type="entry name" value="Gly-betaine_transp_ATP-bd"/>
</dbReference>
<dbReference type="FunFam" id="3.40.50.300:FF:000425">
    <property type="entry name" value="Probable ABC transporter, ATP-binding subunit"/>
    <property type="match status" value="1"/>
</dbReference>
<dbReference type="Gene3D" id="3.10.580.10">
    <property type="entry name" value="CBS-domain"/>
    <property type="match status" value="1"/>
</dbReference>
<dbReference type="RefSeq" id="WP_011905532.1">
    <property type="nucleotide sequence ID" value="NC_009380.1"/>
</dbReference>
<dbReference type="PANTHER" id="PTHR43117">
    <property type="entry name" value="OSMOPROTECTANT IMPORT ATP-BINDING PROTEIN OSMV"/>
    <property type="match status" value="1"/>
</dbReference>
<dbReference type="EC" id="7.6.2.9" evidence="6"/>
<feature type="region of interest" description="Disordered" evidence="8">
    <location>
        <begin position="369"/>
        <end position="397"/>
    </location>
</feature>
<keyword evidence="3" id="KW-0677">Repeat</keyword>
<dbReference type="Proteomes" id="UP000000235">
    <property type="component" value="Chromosome"/>
</dbReference>
<keyword evidence="12" id="KW-1185">Reference proteome</keyword>
<evidence type="ECO:0000256" key="1">
    <source>
        <dbReference type="ARBA" id="ARBA00005417"/>
    </source>
</evidence>
<sequence>MNRDVMIDLQQVSKFYRGQKAPVVENMSMTIQQGEIIVLVGPSGCGKTTTMKMINRLIEPSSGRILIDGTDVTALDGNDLRRQIGYVIQQVGLFPHMSVATNVGLVPKMLGWDRKRIEARADELLHLVGLDPAIYRNRLPRQLSGGQQQRVGVARALAADPPVMLMDEPFGATDPMTRDRLQNEFLRLQEQLRKTIVFVTHDFDEAIKMGTRIAVLGERSKIRQFDTPENLLASPADSTVAQFIGRGARLKQLDLRRVDAIRWEDVPLIRLDKSNGAKRQLDQAEGSAALTVDADNRPLHWVSSHDLTSRPGVLDDAGQAVTTVEPEATLRDALDAMLASRDGAAVVVDEQGRYAGTVTLDGLMQVIHHTPEDEPGSGVPDQRSGVATAAELTPEQR</sequence>
<dbReference type="InterPro" id="IPR017871">
    <property type="entry name" value="ABC_transporter-like_CS"/>
</dbReference>
<dbReference type="PATRIC" id="fig|369723.5.peg.1675"/>
<evidence type="ECO:0000256" key="4">
    <source>
        <dbReference type="ARBA" id="ARBA00022741"/>
    </source>
</evidence>
<dbReference type="PANTHER" id="PTHR43117:SF4">
    <property type="entry name" value="OSMOPROTECTANT IMPORT ATP-BINDING PROTEIN OSMV"/>
    <property type="match status" value="1"/>
</dbReference>
<organism evidence="11 12">
    <name type="scientific">Salinispora tropica (strain ATCC BAA-916 / DSM 44818 / JCM 13857 / NBRC 105044 / CNB-440)</name>
    <dbReference type="NCBI Taxonomy" id="369723"/>
    <lineage>
        <taxon>Bacteria</taxon>
        <taxon>Bacillati</taxon>
        <taxon>Actinomycetota</taxon>
        <taxon>Actinomycetes</taxon>
        <taxon>Micromonosporales</taxon>
        <taxon>Micromonosporaceae</taxon>
        <taxon>Salinispora</taxon>
    </lineage>
</organism>
<dbReference type="SUPFAM" id="SSF52540">
    <property type="entry name" value="P-loop containing nucleoside triphosphate hydrolases"/>
    <property type="match status" value="1"/>
</dbReference>
<dbReference type="GO" id="GO:0005524">
    <property type="term" value="F:ATP binding"/>
    <property type="evidence" value="ECO:0007669"/>
    <property type="project" value="UniProtKB-KW"/>
</dbReference>
<feature type="domain" description="ABC transporter" evidence="9">
    <location>
        <begin position="7"/>
        <end position="244"/>
    </location>
</feature>
<evidence type="ECO:0000259" key="10">
    <source>
        <dbReference type="PROSITE" id="PS51371"/>
    </source>
</evidence>
<evidence type="ECO:0000256" key="7">
    <source>
        <dbReference type="PROSITE-ProRule" id="PRU00703"/>
    </source>
</evidence>
<evidence type="ECO:0000256" key="5">
    <source>
        <dbReference type="ARBA" id="ARBA00022840"/>
    </source>
</evidence>
<dbReference type="PROSITE" id="PS00211">
    <property type="entry name" value="ABC_TRANSPORTER_1"/>
    <property type="match status" value="1"/>
</dbReference>
<dbReference type="AlphaFoldDB" id="A4X5F0"/>
<dbReference type="InterPro" id="IPR003439">
    <property type="entry name" value="ABC_transporter-like_ATP-bd"/>
</dbReference>
<dbReference type="STRING" id="369723.Strop_1635"/>
<dbReference type="Pfam" id="PF00571">
    <property type="entry name" value="CBS"/>
    <property type="match status" value="1"/>
</dbReference>
<dbReference type="GO" id="GO:0015418">
    <property type="term" value="F:ABC-type quaternary ammonium compound transporting activity"/>
    <property type="evidence" value="ECO:0007669"/>
    <property type="project" value="UniProtKB-EC"/>
</dbReference>
<dbReference type="KEGG" id="stp:Strop_1635"/>
<evidence type="ECO:0000259" key="9">
    <source>
        <dbReference type="PROSITE" id="PS50893"/>
    </source>
</evidence>
<dbReference type="InterPro" id="IPR046342">
    <property type="entry name" value="CBS_dom_sf"/>
</dbReference>
<evidence type="ECO:0000256" key="8">
    <source>
        <dbReference type="SAM" id="MobiDB-lite"/>
    </source>
</evidence>
<evidence type="ECO:0000313" key="12">
    <source>
        <dbReference type="Proteomes" id="UP000000235"/>
    </source>
</evidence>